<accession>A0A118K3F4</accession>
<dbReference type="EMBL" id="LEKV01001860">
    <property type="protein sequence ID" value="KVI05848.1"/>
    <property type="molecule type" value="Genomic_DNA"/>
</dbReference>
<protein>
    <submittedName>
        <fullName evidence="2">Uncharacterized protein</fullName>
    </submittedName>
</protein>
<proteinExistence type="predicted"/>
<dbReference type="Gramene" id="KVI05848">
    <property type="protein sequence ID" value="KVI05848"/>
    <property type="gene ID" value="Ccrd_015804"/>
</dbReference>
<keyword evidence="1" id="KW-1133">Transmembrane helix</keyword>
<sequence>MATIDSASDYVSIQNRSQKRGMAMVFAMVTAIVLSPLYVNVGQKDAYLETRLWNSGFVLPMVLGGLIVAIKTTSSSSSSNATEDSSSSSLRIGRSSWGLAAFLGMLFFLLDDMYF</sequence>
<feature type="transmembrane region" description="Helical" evidence="1">
    <location>
        <begin position="21"/>
        <end position="39"/>
    </location>
</feature>
<dbReference type="PANTHER" id="PTHR35758">
    <property type="entry name" value="TRANSMEMBRANE PROTEIN"/>
    <property type="match status" value="1"/>
</dbReference>
<comment type="caution">
    <text evidence="2">The sequence shown here is derived from an EMBL/GenBank/DDBJ whole genome shotgun (WGS) entry which is preliminary data.</text>
</comment>
<evidence type="ECO:0000313" key="2">
    <source>
        <dbReference type="EMBL" id="KVI05848.1"/>
    </source>
</evidence>
<gene>
    <name evidence="2" type="ORF">Ccrd_015804</name>
</gene>
<dbReference type="Proteomes" id="UP000243975">
    <property type="component" value="Unassembled WGS sequence"/>
</dbReference>
<name>A0A118K3F4_CYNCS</name>
<keyword evidence="1" id="KW-0812">Transmembrane</keyword>
<organism evidence="2 3">
    <name type="scientific">Cynara cardunculus var. scolymus</name>
    <name type="common">Globe artichoke</name>
    <name type="synonym">Cynara scolymus</name>
    <dbReference type="NCBI Taxonomy" id="59895"/>
    <lineage>
        <taxon>Eukaryota</taxon>
        <taxon>Viridiplantae</taxon>
        <taxon>Streptophyta</taxon>
        <taxon>Embryophyta</taxon>
        <taxon>Tracheophyta</taxon>
        <taxon>Spermatophyta</taxon>
        <taxon>Magnoliopsida</taxon>
        <taxon>eudicotyledons</taxon>
        <taxon>Gunneridae</taxon>
        <taxon>Pentapetalae</taxon>
        <taxon>asterids</taxon>
        <taxon>campanulids</taxon>
        <taxon>Asterales</taxon>
        <taxon>Asteraceae</taxon>
        <taxon>Carduoideae</taxon>
        <taxon>Cardueae</taxon>
        <taxon>Carduinae</taxon>
        <taxon>Cynara</taxon>
    </lineage>
</organism>
<dbReference type="PANTHER" id="PTHR35758:SF1">
    <property type="entry name" value="SERINE RICH PROTEIN"/>
    <property type="match status" value="1"/>
</dbReference>
<dbReference type="OMA" id="MATDACS"/>
<feature type="transmembrane region" description="Helical" evidence="1">
    <location>
        <begin position="51"/>
        <end position="70"/>
    </location>
</feature>
<feature type="transmembrane region" description="Helical" evidence="1">
    <location>
        <begin position="91"/>
        <end position="110"/>
    </location>
</feature>
<keyword evidence="3" id="KW-1185">Reference proteome</keyword>
<evidence type="ECO:0000256" key="1">
    <source>
        <dbReference type="SAM" id="Phobius"/>
    </source>
</evidence>
<keyword evidence="1" id="KW-0472">Membrane</keyword>
<evidence type="ECO:0000313" key="3">
    <source>
        <dbReference type="Proteomes" id="UP000243975"/>
    </source>
</evidence>
<dbReference type="AlphaFoldDB" id="A0A118K3F4"/>
<reference evidence="2 3" key="1">
    <citation type="journal article" date="2016" name="Sci. Rep.">
        <title>The genome sequence of the outbreeding globe artichoke constructed de novo incorporating a phase-aware low-pass sequencing strategy of F1 progeny.</title>
        <authorList>
            <person name="Scaglione D."/>
            <person name="Reyes-Chin-Wo S."/>
            <person name="Acquadro A."/>
            <person name="Froenicke L."/>
            <person name="Portis E."/>
            <person name="Beitel C."/>
            <person name="Tirone M."/>
            <person name="Mauro R."/>
            <person name="Lo Monaco A."/>
            <person name="Mauromicale G."/>
            <person name="Faccioli P."/>
            <person name="Cattivelli L."/>
            <person name="Rieseberg L."/>
            <person name="Michelmore R."/>
            <person name="Lanteri S."/>
        </authorList>
    </citation>
    <scope>NUCLEOTIDE SEQUENCE [LARGE SCALE GENOMIC DNA]</scope>
    <source>
        <strain evidence="2">2C</strain>
    </source>
</reference>